<evidence type="ECO:0000313" key="3">
    <source>
        <dbReference type="Proteomes" id="UP000260812"/>
    </source>
</evidence>
<comment type="caution">
    <text evidence="2">The sequence shown here is derived from an EMBL/GenBank/DDBJ whole genome shotgun (WGS) entry which is preliminary data.</text>
</comment>
<dbReference type="AlphaFoldDB" id="A0A3E3HZS2"/>
<proteinExistence type="predicted"/>
<dbReference type="Pfam" id="PF18922">
    <property type="entry name" value="DUF5672"/>
    <property type="match status" value="1"/>
</dbReference>
<dbReference type="InterPro" id="IPR043729">
    <property type="entry name" value="DUF5672"/>
</dbReference>
<evidence type="ECO:0000313" key="2">
    <source>
        <dbReference type="EMBL" id="RGE57336.1"/>
    </source>
</evidence>
<dbReference type="EMBL" id="QVLV01000016">
    <property type="protein sequence ID" value="RGE57336.1"/>
    <property type="molecule type" value="Genomic_DNA"/>
</dbReference>
<name>A0A3E3HZS2_9FIRM</name>
<gene>
    <name evidence="2" type="ORF">DXC51_19990</name>
</gene>
<reference evidence="2" key="1">
    <citation type="submission" date="2018-08" db="EMBL/GenBank/DDBJ databases">
        <title>A genome reference for cultivated species of the human gut microbiota.</title>
        <authorList>
            <person name="Zou Y."/>
            <person name="Xue W."/>
            <person name="Luo G."/>
        </authorList>
    </citation>
    <scope>NUCLEOTIDE SEQUENCE [LARGE SCALE GENOMIC DNA]</scope>
    <source>
        <strain evidence="2">TF05-5AC</strain>
    </source>
</reference>
<protein>
    <recommendedName>
        <fullName evidence="1">DUF5672 domain-containing protein</fullName>
    </recommendedName>
</protein>
<organism evidence="2 3">
    <name type="scientific">Eisenbergiella massiliensis</name>
    <dbReference type="NCBI Taxonomy" id="1720294"/>
    <lineage>
        <taxon>Bacteria</taxon>
        <taxon>Bacillati</taxon>
        <taxon>Bacillota</taxon>
        <taxon>Clostridia</taxon>
        <taxon>Lachnospirales</taxon>
        <taxon>Lachnospiraceae</taxon>
        <taxon>Eisenbergiella</taxon>
    </lineage>
</organism>
<dbReference type="RefSeq" id="WP_021636946.1">
    <property type="nucleotide sequence ID" value="NZ_CANNOQ010000174.1"/>
</dbReference>
<accession>A0A3E3HZS2</accession>
<dbReference type="Proteomes" id="UP000260812">
    <property type="component" value="Unassembled WGS sequence"/>
</dbReference>
<evidence type="ECO:0000259" key="1">
    <source>
        <dbReference type="Pfam" id="PF18922"/>
    </source>
</evidence>
<dbReference type="GeneID" id="97989088"/>
<sequence>MSTENKEPRSYRNAQGKLVLPQVTLCAMTSVNVRETLKAMEYSCRGIEFADAVIITDKKPRFLPKGIRYSHIDRLGNIDAFNYKTVYDMGDYIHTDFALLVHYDGFVVHPEMWRDEFLDYDYIGSPWPLPKPGDDTTYRDIYGNICRVGNSVGIRSKRLMDYPKKAGIPWVGEKGYFNEDGFICCKIRHLLEAEGMRIAPLEVAKYFGHENMIPEIEGITPFVFHKWYGTNAGYPDFRKKHTVLNSLRRLHGRLKGGN</sequence>
<feature type="domain" description="DUF5672" evidence="1">
    <location>
        <begin position="94"/>
        <end position="223"/>
    </location>
</feature>
<keyword evidence="3" id="KW-1185">Reference proteome</keyword>